<keyword evidence="2" id="KW-1185">Reference proteome</keyword>
<name>A0A376ABH3_9HYPH</name>
<organism evidence="1 2">
    <name type="scientific">Ciceribacter selenitireducens ATCC BAA-1503</name>
    <dbReference type="NCBI Taxonomy" id="1336235"/>
    <lineage>
        <taxon>Bacteria</taxon>
        <taxon>Pseudomonadati</taxon>
        <taxon>Pseudomonadota</taxon>
        <taxon>Alphaproteobacteria</taxon>
        <taxon>Hyphomicrobiales</taxon>
        <taxon>Rhizobiaceae</taxon>
        <taxon>Ciceribacter</taxon>
    </lineage>
</organism>
<protein>
    <submittedName>
        <fullName evidence="1">Uncharacterized protein</fullName>
    </submittedName>
</protein>
<dbReference type="Proteomes" id="UP000254764">
    <property type="component" value="Unassembled WGS sequence"/>
</dbReference>
<evidence type="ECO:0000313" key="1">
    <source>
        <dbReference type="EMBL" id="SSC64813.1"/>
    </source>
</evidence>
<reference evidence="2" key="1">
    <citation type="submission" date="2018-07" db="EMBL/GenBank/DDBJ databases">
        <authorList>
            <person name="Peiro R."/>
            <person name="Begona"/>
            <person name="Cbmso G."/>
            <person name="Lopez M."/>
            <person name="Gonzalez S."/>
        </authorList>
    </citation>
    <scope>NUCLEOTIDE SEQUENCE [LARGE SCALE GENOMIC DNA]</scope>
</reference>
<gene>
    <name evidence="1" type="ORF">RHIZ70_521</name>
</gene>
<dbReference type="EMBL" id="UEYP01000014">
    <property type="protein sequence ID" value="SSC64813.1"/>
    <property type="molecule type" value="Genomic_DNA"/>
</dbReference>
<accession>A0A376ABH3</accession>
<sequence length="98" mass="11987">MHRDRFCSRRRFNRARRCRFRWGRRRIAHRFGRNCLTRLNRSRRDRRCCGRGRRNTPRRRLLCECGGGRKKQASGQGEAGDGRSRMMRKHWELLCLIK</sequence>
<proteinExistence type="predicted"/>
<evidence type="ECO:0000313" key="2">
    <source>
        <dbReference type="Proteomes" id="UP000254764"/>
    </source>
</evidence>
<dbReference type="AlphaFoldDB" id="A0A376ABH3"/>